<evidence type="ECO:0000256" key="2">
    <source>
        <dbReference type="ARBA" id="ARBA00005179"/>
    </source>
</evidence>
<proteinExistence type="inferred from homology"/>
<evidence type="ECO:0000256" key="1">
    <source>
        <dbReference type="ARBA" id="ARBA00001971"/>
    </source>
</evidence>
<keyword evidence="5 9" id="KW-0479">Metal-binding</keyword>
<sequence>MIPNIFLSPTTIYLVLITAIGLAVYTVARRNKPLVQLSGPPAAGWIKGHFSKLIGASSIEFQEDIIAKYGPTLKLNGGFGDEFIFTADPSFMHHVLVKERAKFERTDGGVLVLRSVFGGGLLAQRGSEHRAHRKLLNPMPIFMGIAKQTCEGVKKDLKESKSPSKEVDVFSWATVAALELVGEAGLGYSLGSFTGERNEYNVAIKSVSLFFSKMGPFMKVLPYVYHIGTPSIRRWMLNRIPFNDVQQLRNAVKIQNEQAEEVIRTRQVLISAGDDLSTQAGRGRDIMTLLMKANEAEGSEFHVSRQEMVGHMNTFVFAGHETTSTAVARILDVLADRPHVQVKLRDEIRQYFEKNTSDTHYEGLLELPYLDGIDVSALFAKLSGVIRYPVETPRGKLTSIPIKKGTRIFISISASNRYTKIWGERAHEFLPERWIGTKIEEVVQPGIHIPGIYSSIAGSHACIGFKFAIMEIKVMIAELVKSFKFEPSQEEHNWEALNIQFPYAKKDINDPARVPKLALRVIELQ</sequence>
<dbReference type="InterPro" id="IPR002401">
    <property type="entry name" value="Cyt_P450_E_grp-I"/>
</dbReference>
<keyword evidence="10" id="KW-0812">Transmembrane</keyword>
<comment type="caution">
    <text evidence="11">The sequence shown here is derived from an EMBL/GenBank/DDBJ whole genome shotgun (WGS) entry which is preliminary data.</text>
</comment>
<evidence type="ECO:0000256" key="7">
    <source>
        <dbReference type="ARBA" id="ARBA00023004"/>
    </source>
</evidence>
<keyword evidence="10" id="KW-0472">Membrane</keyword>
<name>M5C482_THACB</name>
<evidence type="ECO:0000256" key="5">
    <source>
        <dbReference type="ARBA" id="ARBA00022723"/>
    </source>
</evidence>
<evidence type="ECO:0000256" key="4">
    <source>
        <dbReference type="ARBA" id="ARBA00022617"/>
    </source>
</evidence>
<dbReference type="HOGENOM" id="CLU_001570_5_11_1"/>
<dbReference type="Pfam" id="PF00067">
    <property type="entry name" value="p450"/>
    <property type="match status" value="1"/>
</dbReference>
<dbReference type="InterPro" id="IPR001128">
    <property type="entry name" value="Cyt_P450"/>
</dbReference>
<evidence type="ECO:0000313" key="12">
    <source>
        <dbReference type="Proteomes" id="UP000012065"/>
    </source>
</evidence>
<evidence type="ECO:0000256" key="8">
    <source>
        <dbReference type="ARBA" id="ARBA00023033"/>
    </source>
</evidence>
<evidence type="ECO:0000313" key="11">
    <source>
        <dbReference type="EMBL" id="CCO33860.1"/>
    </source>
</evidence>
<dbReference type="SUPFAM" id="SSF48264">
    <property type="entry name" value="Cytochrome P450"/>
    <property type="match status" value="1"/>
</dbReference>
<comment type="pathway">
    <text evidence="2">Secondary metabolite biosynthesis.</text>
</comment>
<accession>M5C482</accession>
<dbReference type="EMBL" id="CAOJ01012234">
    <property type="protein sequence ID" value="CCO33860.1"/>
    <property type="molecule type" value="Genomic_DNA"/>
</dbReference>
<dbReference type="GO" id="GO:0020037">
    <property type="term" value="F:heme binding"/>
    <property type="evidence" value="ECO:0007669"/>
    <property type="project" value="InterPro"/>
</dbReference>
<dbReference type="GO" id="GO:0005506">
    <property type="term" value="F:iron ion binding"/>
    <property type="evidence" value="ECO:0007669"/>
    <property type="project" value="InterPro"/>
</dbReference>
<gene>
    <name evidence="11" type="ORF">BN14_07946</name>
</gene>
<dbReference type="EC" id="1.14.14.1" evidence="11"/>
<evidence type="ECO:0000256" key="9">
    <source>
        <dbReference type="PIRSR" id="PIRSR602401-1"/>
    </source>
</evidence>
<feature type="binding site" description="axial binding residue" evidence="9">
    <location>
        <position position="462"/>
    </location>
    <ligand>
        <name>heme</name>
        <dbReference type="ChEBI" id="CHEBI:30413"/>
    </ligand>
    <ligandPart>
        <name>Fe</name>
        <dbReference type="ChEBI" id="CHEBI:18248"/>
    </ligandPart>
</feature>
<keyword evidence="7 9" id="KW-0408">Iron</keyword>
<comment type="cofactor">
    <cofactor evidence="1 9">
        <name>heme</name>
        <dbReference type="ChEBI" id="CHEBI:30413"/>
    </cofactor>
</comment>
<dbReference type="PRINTS" id="PR00463">
    <property type="entry name" value="EP450I"/>
</dbReference>
<evidence type="ECO:0000256" key="3">
    <source>
        <dbReference type="ARBA" id="ARBA00010617"/>
    </source>
</evidence>
<dbReference type="GO" id="GO:0016712">
    <property type="term" value="F:oxidoreductase activity, acting on paired donors, with incorporation or reduction of molecular oxygen, reduced flavin or flavoprotein as one donor, and incorporation of one atom of oxygen"/>
    <property type="evidence" value="ECO:0007669"/>
    <property type="project" value="UniProtKB-EC"/>
</dbReference>
<evidence type="ECO:0000256" key="6">
    <source>
        <dbReference type="ARBA" id="ARBA00023002"/>
    </source>
</evidence>
<keyword evidence="8" id="KW-0503">Monooxygenase</keyword>
<dbReference type="Gene3D" id="1.10.630.10">
    <property type="entry name" value="Cytochrome P450"/>
    <property type="match status" value="1"/>
</dbReference>
<dbReference type="AlphaFoldDB" id="M5C482"/>
<dbReference type="Proteomes" id="UP000012065">
    <property type="component" value="Unassembled WGS sequence"/>
</dbReference>
<feature type="transmembrane region" description="Helical" evidence="10">
    <location>
        <begin position="6"/>
        <end position="28"/>
    </location>
</feature>
<keyword evidence="6 11" id="KW-0560">Oxidoreductase</keyword>
<reference evidence="11 12" key="1">
    <citation type="journal article" date="2013" name="J. Biotechnol.">
        <title>Establishment and interpretation of the genome sequence of the phytopathogenic fungus Rhizoctonia solani AG1-IB isolate 7/3/14.</title>
        <authorList>
            <person name="Wibberg D.W."/>
            <person name="Jelonek L.J."/>
            <person name="Rupp O.R."/>
            <person name="Hennig M.H."/>
            <person name="Eikmeyer F.E."/>
            <person name="Goesmann A.G."/>
            <person name="Hartmann A.H."/>
            <person name="Borriss R.B."/>
            <person name="Grosch R.G."/>
            <person name="Puehler A.P."/>
            <person name="Schlueter A.S."/>
        </authorList>
    </citation>
    <scope>NUCLEOTIDE SEQUENCE [LARGE SCALE GENOMIC DNA]</scope>
    <source>
        <strain evidence="12">AG1-IB / isolate 7/3/14</strain>
    </source>
</reference>
<keyword evidence="10" id="KW-1133">Transmembrane helix</keyword>
<dbReference type="PANTHER" id="PTHR24305:SF166">
    <property type="entry name" value="CYTOCHROME P450 12A4, MITOCHONDRIAL-RELATED"/>
    <property type="match status" value="1"/>
</dbReference>
<comment type="similarity">
    <text evidence="3">Belongs to the cytochrome P450 family.</text>
</comment>
<dbReference type="InterPro" id="IPR050121">
    <property type="entry name" value="Cytochrome_P450_monoxygenase"/>
</dbReference>
<evidence type="ECO:0000256" key="10">
    <source>
        <dbReference type="SAM" id="Phobius"/>
    </source>
</evidence>
<keyword evidence="4 9" id="KW-0349">Heme</keyword>
<protein>
    <submittedName>
        <fullName evidence="11">Cytochrome P450 4Z1</fullName>
        <ecNumber evidence="11">1.14.14.1</ecNumber>
    </submittedName>
</protein>
<dbReference type="PANTHER" id="PTHR24305">
    <property type="entry name" value="CYTOCHROME P450"/>
    <property type="match status" value="1"/>
</dbReference>
<organism evidence="11 12">
    <name type="scientific">Thanatephorus cucumeris (strain AG1-IB / isolate 7/3/14)</name>
    <name type="common">Lettuce bottom rot fungus</name>
    <name type="synonym">Rhizoctonia solani</name>
    <dbReference type="NCBI Taxonomy" id="1108050"/>
    <lineage>
        <taxon>Eukaryota</taxon>
        <taxon>Fungi</taxon>
        <taxon>Dikarya</taxon>
        <taxon>Basidiomycota</taxon>
        <taxon>Agaricomycotina</taxon>
        <taxon>Agaricomycetes</taxon>
        <taxon>Cantharellales</taxon>
        <taxon>Ceratobasidiaceae</taxon>
        <taxon>Rhizoctonia</taxon>
        <taxon>Rhizoctonia solani AG-1</taxon>
    </lineage>
</organism>
<dbReference type="InterPro" id="IPR036396">
    <property type="entry name" value="Cyt_P450_sf"/>
</dbReference>